<dbReference type="Proteomes" id="UP001600888">
    <property type="component" value="Unassembled WGS sequence"/>
</dbReference>
<gene>
    <name evidence="5" type="ORF">FJTKL_09352</name>
</gene>
<keyword evidence="6" id="KW-1185">Reference proteome</keyword>
<evidence type="ECO:0000256" key="3">
    <source>
        <dbReference type="ARBA" id="ARBA00046185"/>
    </source>
</evidence>
<dbReference type="SUPFAM" id="SSF51905">
    <property type="entry name" value="FAD/NAD(P)-binding domain"/>
    <property type="match status" value="1"/>
</dbReference>
<evidence type="ECO:0000313" key="5">
    <source>
        <dbReference type="EMBL" id="KAL2292374.1"/>
    </source>
</evidence>
<dbReference type="InterPro" id="IPR036188">
    <property type="entry name" value="FAD/NAD-bd_sf"/>
</dbReference>
<sequence>MSYHPDADHAQQFPQTPKKTDYDVVIIGGATSGSTISFFLSANPDFKGSVLVVERDPSLSESATRASNYCMRQQFATEININIAQYAAHFVKNFRKIVQDGAGLAPDLYIRNFGYLYLADDEEFAQTLRDDQKVQAAEGAGTRIVSKEEIAKLYPFFDVSNVLLGSLNTQDEGMSLSYCN</sequence>
<dbReference type="EMBL" id="JBAWTH010000003">
    <property type="protein sequence ID" value="KAL2292374.1"/>
    <property type="molecule type" value="Genomic_DNA"/>
</dbReference>
<comment type="caution">
    <text evidence="5">The sequence shown here is derived from an EMBL/GenBank/DDBJ whole genome shotgun (WGS) entry which is preliminary data.</text>
</comment>
<evidence type="ECO:0000313" key="6">
    <source>
        <dbReference type="Proteomes" id="UP001600888"/>
    </source>
</evidence>
<evidence type="ECO:0000259" key="4">
    <source>
        <dbReference type="Pfam" id="PF01266"/>
    </source>
</evidence>
<dbReference type="PANTHER" id="PTHR13847:SF287">
    <property type="entry name" value="FAD-DEPENDENT OXIDOREDUCTASE DOMAIN-CONTAINING PROTEIN 1"/>
    <property type="match status" value="1"/>
</dbReference>
<accession>A0ABR4FCF8</accession>
<keyword evidence="1" id="KW-0560">Oxidoreductase</keyword>
<dbReference type="InterPro" id="IPR006076">
    <property type="entry name" value="FAD-dep_OxRdtase"/>
</dbReference>
<comment type="function">
    <text evidence="3">Required for the assembly of the mitochondrial membrane respiratory chain NADH dehydrogenase (Complex I). Involved in mid-late stages of complex I assembly.</text>
</comment>
<protein>
    <recommendedName>
        <fullName evidence="2">FAD-dependent oxidoreductase domain-containing protein 1</fullName>
    </recommendedName>
</protein>
<evidence type="ECO:0000256" key="1">
    <source>
        <dbReference type="ARBA" id="ARBA00023002"/>
    </source>
</evidence>
<name>A0ABR4FCF8_9PEZI</name>
<reference evidence="5 6" key="1">
    <citation type="submission" date="2024-03" db="EMBL/GenBank/DDBJ databases">
        <title>A high-quality draft genome sequence of Diaporthe vaccinii, a causative agent of upright dieback and viscid rot disease in cranberry plants.</title>
        <authorList>
            <person name="Sarrasin M."/>
            <person name="Lang B.F."/>
            <person name="Burger G."/>
        </authorList>
    </citation>
    <scope>NUCLEOTIDE SEQUENCE [LARGE SCALE GENOMIC DNA]</scope>
    <source>
        <strain evidence="5 6">IS7</strain>
    </source>
</reference>
<feature type="domain" description="FAD dependent oxidoreductase" evidence="4">
    <location>
        <begin position="23"/>
        <end position="171"/>
    </location>
</feature>
<dbReference type="PANTHER" id="PTHR13847">
    <property type="entry name" value="SARCOSINE DEHYDROGENASE-RELATED"/>
    <property type="match status" value="1"/>
</dbReference>
<dbReference type="Pfam" id="PF01266">
    <property type="entry name" value="DAO"/>
    <property type="match status" value="1"/>
</dbReference>
<dbReference type="Gene3D" id="3.50.50.60">
    <property type="entry name" value="FAD/NAD(P)-binding domain"/>
    <property type="match status" value="1"/>
</dbReference>
<proteinExistence type="predicted"/>
<organism evidence="5 6">
    <name type="scientific">Diaporthe vaccinii</name>
    <dbReference type="NCBI Taxonomy" id="105482"/>
    <lineage>
        <taxon>Eukaryota</taxon>
        <taxon>Fungi</taxon>
        <taxon>Dikarya</taxon>
        <taxon>Ascomycota</taxon>
        <taxon>Pezizomycotina</taxon>
        <taxon>Sordariomycetes</taxon>
        <taxon>Sordariomycetidae</taxon>
        <taxon>Diaporthales</taxon>
        <taxon>Diaporthaceae</taxon>
        <taxon>Diaporthe</taxon>
        <taxon>Diaporthe eres species complex</taxon>
    </lineage>
</organism>
<evidence type="ECO:0000256" key="2">
    <source>
        <dbReference type="ARBA" id="ARBA00039785"/>
    </source>
</evidence>
<dbReference type="Gene3D" id="3.30.9.10">
    <property type="entry name" value="D-Amino Acid Oxidase, subunit A, domain 2"/>
    <property type="match status" value="1"/>
</dbReference>